<evidence type="ECO:0000313" key="2">
    <source>
        <dbReference type="Proteomes" id="UP000541470"/>
    </source>
</evidence>
<keyword evidence="2" id="KW-1185">Reference proteome</keyword>
<reference evidence="1 2" key="1">
    <citation type="submission" date="2020-04" db="EMBL/GenBank/DDBJ databases">
        <title>Rhizobium sp. S-51 isolated from soil.</title>
        <authorList>
            <person name="Dahal R.H."/>
        </authorList>
    </citation>
    <scope>NUCLEOTIDE SEQUENCE [LARGE SCALE GENOMIC DNA]</scope>
    <source>
        <strain evidence="1 2">S-51</strain>
    </source>
</reference>
<dbReference type="AlphaFoldDB" id="A0A7Y0AZ56"/>
<evidence type="ECO:0000313" key="1">
    <source>
        <dbReference type="EMBL" id="NML76192.1"/>
    </source>
</evidence>
<dbReference type="RefSeq" id="WP_169594573.1">
    <property type="nucleotide sequence ID" value="NZ_JABBGK010000005.1"/>
</dbReference>
<sequence length="101" mass="10805">MKPYLLSLTIAMGFSWADFASAYAETRGLSTGKAIRTTIASGLFLSSLAFIFIECGPVDAALLLSMGFGIALLRRSVISSNIALPTATLSFAFYLDERLLS</sequence>
<dbReference type="Proteomes" id="UP000541470">
    <property type="component" value="Unassembled WGS sequence"/>
</dbReference>
<organism evidence="1 2">
    <name type="scientific">Rhizobium terricola</name>
    <dbReference type="NCBI Taxonomy" id="2728849"/>
    <lineage>
        <taxon>Bacteria</taxon>
        <taxon>Pseudomonadati</taxon>
        <taxon>Pseudomonadota</taxon>
        <taxon>Alphaproteobacteria</taxon>
        <taxon>Hyphomicrobiales</taxon>
        <taxon>Rhizobiaceae</taxon>
        <taxon>Rhizobium/Agrobacterium group</taxon>
        <taxon>Rhizobium</taxon>
    </lineage>
</organism>
<gene>
    <name evidence="1" type="ORF">HHL25_18820</name>
</gene>
<protein>
    <submittedName>
        <fullName evidence="1">Uncharacterized protein</fullName>
    </submittedName>
</protein>
<accession>A0A7Y0AZ56</accession>
<comment type="caution">
    <text evidence="1">The sequence shown here is derived from an EMBL/GenBank/DDBJ whole genome shotgun (WGS) entry which is preliminary data.</text>
</comment>
<proteinExistence type="predicted"/>
<dbReference type="EMBL" id="JABBGK010000005">
    <property type="protein sequence ID" value="NML76192.1"/>
    <property type="molecule type" value="Genomic_DNA"/>
</dbReference>
<name>A0A7Y0AZ56_9HYPH</name>